<dbReference type="InterPro" id="IPR002347">
    <property type="entry name" value="SDR_fam"/>
</dbReference>
<feature type="domain" description="Ketoreductase" evidence="4">
    <location>
        <begin position="11"/>
        <end position="192"/>
    </location>
</feature>
<dbReference type="SMART" id="SM00822">
    <property type="entry name" value="PKS_KR"/>
    <property type="match status" value="1"/>
</dbReference>
<reference evidence="6" key="1">
    <citation type="journal article" date="2019" name="Int. J. Syst. Evol. Microbiol.">
        <title>The Global Catalogue of Microorganisms (GCM) 10K type strain sequencing project: providing services to taxonomists for standard genome sequencing and annotation.</title>
        <authorList>
            <consortium name="The Broad Institute Genomics Platform"/>
            <consortium name="The Broad Institute Genome Sequencing Center for Infectious Disease"/>
            <person name="Wu L."/>
            <person name="Ma J."/>
        </authorList>
    </citation>
    <scope>NUCLEOTIDE SEQUENCE [LARGE SCALE GENOMIC DNA]</scope>
    <source>
        <strain evidence="6">CCUG 38813</strain>
    </source>
</reference>
<dbReference type="SUPFAM" id="SSF51735">
    <property type="entry name" value="NAD(P)-binding Rossmann-fold domains"/>
    <property type="match status" value="1"/>
</dbReference>
<dbReference type="InterPro" id="IPR036291">
    <property type="entry name" value="NAD(P)-bd_dom_sf"/>
</dbReference>
<dbReference type="PROSITE" id="PS00061">
    <property type="entry name" value="ADH_SHORT"/>
    <property type="match status" value="1"/>
</dbReference>
<keyword evidence="6" id="KW-1185">Reference proteome</keyword>
<dbReference type="InterPro" id="IPR057326">
    <property type="entry name" value="KR_dom"/>
</dbReference>
<evidence type="ECO:0000256" key="2">
    <source>
        <dbReference type="ARBA" id="ARBA00023002"/>
    </source>
</evidence>
<proteinExistence type="inferred from homology"/>
<dbReference type="PRINTS" id="PR00081">
    <property type="entry name" value="GDHRDH"/>
</dbReference>
<dbReference type="EMBL" id="JBHSMS010000004">
    <property type="protein sequence ID" value="MFC5509702.1"/>
    <property type="molecule type" value="Genomic_DNA"/>
</dbReference>
<sequence>MASSLKPLDQQVIVITGASSGIGLATAQDAAARGATLVLVARSGEVLEAIADALATGGHEAIHVVADVADRAQVDEVARRAIAHFGRIDTWVNCAGNTIYGRLDEVSEQDSRRLFDINFWGMVNGSLAALPHLRMTGGALVNVGSEASELAIPLQGMYSASKHAVKGFTDALRIEVEHVDGAAVSIALIEPTAVDTPLPQHARNYLAHEPKLPAPRLDPHQVADAILQAATTPTRNLKVGAMASIDVTMEKLMPGVVDLLSVFQVPRQQTGAAPRDPAGTLYRPGAAGRIYGCGGKAP</sequence>
<dbReference type="RefSeq" id="WP_379715822.1">
    <property type="nucleotide sequence ID" value="NZ_JBHSMS010000004.1"/>
</dbReference>
<protein>
    <submittedName>
        <fullName evidence="5">SDR family oxidoreductase</fullName>
    </submittedName>
</protein>
<dbReference type="PANTHER" id="PTHR44196:SF1">
    <property type="entry name" value="DEHYDROGENASE_REDUCTASE SDR FAMILY MEMBER 7B"/>
    <property type="match status" value="1"/>
</dbReference>
<evidence type="ECO:0000313" key="5">
    <source>
        <dbReference type="EMBL" id="MFC5509702.1"/>
    </source>
</evidence>
<dbReference type="PANTHER" id="PTHR44196">
    <property type="entry name" value="DEHYDROGENASE/REDUCTASE SDR FAMILY MEMBER 7B"/>
    <property type="match status" value="1"/>
</dbReference>
<dbReference type="Gene3D" id="3.40.50.720">
    <property type="entry name" value="NAD(P)-binding Rossmann-like Domain"/>
    <property type="match status" value="1"/>
</dbReference>
<accession>A0ABW0PD20</accession>
<evidence type="ECO:0000259" key="4">
    <source>
        <dbReference type="SMART" id="SM00822"/>
    </source>
</evidence>
<evidence type="ECO:0000313" key="6">
    <source>
        <dbReference type="Proteomes" id="UP001596031"/>
    </source>
</evidence>
<evidence type="ECO:0000256" key="1">
    <source>
        <dbReference type="ARBA" id="ARBA00006484"/>
    </source>
</evidence>
<dbReference type="Proteomes" id="UP001596031">
    <property type="component" value="Unassembled WGS sequence"/>
</dbReference>
<dbReference type="NCBIfam" id="NF005495">
    <property type="entry name" value="PRK07109.1"/>
    <property type="match status" value="1"/>
</dbReference>
<gene>
    <name evidence="5" type="ORF">ACFPOU_01015</name>
</gene>
<evidence type="ECO:0000256" key="3">
    <source>
        <dbReference type="RuleBase" id="RU000363"/>
    </source>
</evidence>
<name>A0ABW0PD20_9BURK</name>
<organism evidence="5 6">
    <name type="scientific">Massilia jejuensis</name>
    <dbReference type="NCBI Taxonomy" id="648894"/>
    <lineage>
        <taxon>Bacteria</taxon>
        <taxon>Pseudomonadati</taxon>
        <taxon>Pseudomonadota</taxon>
        <taxon>Betaproteobacteria</taxon>
        <taxon>Burkholderiales</taxon>
        <taxon>Oxalobacteraceae</taxon>
        <taxon>Telluria group</taxon>
        <taxon>Massilia</taxon>
    </lineage>
</organism>
<comment type="caution">
    <text evidence="5">The sequence shown here is derived from an EMBL/GenBank/DDBJ whole genome shotgun (WGS) entry which is preliminary data.</text>
</comment>
<dbReference type="Pfam" id="PF00106">
    <property type="entry name" value="adh_short"/>
    <property type="match status" value="1"/>
</dbReference>
<keyword evidence="2" id="KW-0560">Oxidoreductase</keyword>
<comment type="similarity">
    <text evidence="1 3">Belongs to the short-chain dehydrogenases/reductases (SDR) family.</text>
</comment>
<dbReference type="PRINTS" id="PR00080">
    <property type="entry name" value="SDRFAMILY"/>
</dbReference>
<dbReference type="InterPro" id="IPR020904">
    <property type="entry name" value="Sc_DH/Rdtase_CS"/>
</dbReference>